<evidence type="ECO:0000256" key="1">
    <source>
        <dbReference type="SAM" id="MobiDB-lite"/>
    </source>
</evidence>
<dbReference type="Proteomes" id="UP000061018">
    <property type="component" value="Chromosome"/>
</dbReference>
<sequence>MSLVELITRADARGLAGSGLACLDRCVPLLDGDDEVLRPLWAALAGDRVDAGGQDGEDARGGDGTDWARELTRVRERLAGPDADGEDEAVLLARRMLATAPDTCSGARIRAWADACSVASLRIHRLLDPAADPAGGLGRENAANGRTENRTEGLSPLVAAELRRQIIVLEVLAGHGPAGLRRAVEVSTEGRRVLRAVVSRRARGRGRPPGRM</sequence>
<gene>
    <name evidence="2" type="ORF">SAM23877_4679</name>
</gene>
<accession>A0A0K2AXG5</accession>
<evidence type="ECO:0000313" key="3">
    <source>
        <dbReference type="Proteomes" id="UP000061018"/>
    </source>
</evidence>
<dbReference type="RefSeq" id="WP_053136025.1">
    <property type="nucleotide sequence ID" value="NZ_CP012382.1"/>
</dbReference>
<organism evidence="2 3">
    <name type="scientific">Streptomyces ambofaciens (strain ATCC 23877 / 3486 / DSM 40053 / JCM 4204 / NBRC 12836 / NRRL B-2516)</name>
    <dbReference type="NCBI Taxonomy" id="278992"/>
    <lineage>
        <taxon>Bacteria</taxon>
        <taxon>Bacillati</taxon>
        <taxon>Actinomycetota</taxon>
        <taxon>Actinomycetes</taxon>
        <taxon>Kitasatosporales</taxon>
        <taxon>Streptomycetaceae</taxon>
        <taxon>Streptomyces</taxon>
    </lineage>
</organism>
<feature type="region of interest" description="Disordered" evidence="1">
    <location>
        <begin position="132"/>
        <end position="151"/>
    </location>
</feature>
<name>A0A0K2AXG5_STRA7</name>
<dbReference type="EMBL" id="CP012382">
    <property type="protein sequence ID" value="AKZ57724.1"/>
    <property type="molecule type" value="Genomic_DNA"/>
</dbReference>
<reference evidence="3" key="1">
    <citation type="journal article" date="2015" name="J. Biotechnol.">
        <title>Complete genome sequence of Streptomyces ambofaciens ATCC 23877, the spiramycin producer.</title>
        <authorList>
            <person name="Thibessard A."/>
            <person name="Haas D."/>
            <person name="Gerbaud C."/>
            <person name="Aigle B."/>
            <person name="Lautru S."/>
            <person name="Pernodet J.L."/>
            <person name="Leblond P."/>
        </authorList>
    </citation>
    <scope>NUCLEOTIDE SEQUENCE [LARGE SCALE GENOMIC DNA]</scope>
    <source>
        <strain evidence="3">ATCC 23877 / 3486 / DSM 40053 / JCM 4204 / NBRC 12836 / NRRL B-2516</strain>
    </source>
</reference>
<dbReference type="STRING" id="1889.SAM40697_4205"/>
<dbReference type="AlphaFoldDB" id="A0A0K2AXG5"/>
<proteinExistence type="predicted"/>
<evidence type="ECO:0000313" key="2">
    <source>
        <dbReference type="EMBL" id="AKZ57724.1"/>
    </source>
</evidence>
<dbReference type="KEGG" id="samb:SAM23877_4679"/>
<protein>
    <submittedName>
        <fullName evidence="2">Uncharacterized protein</fullName>
    </submittedName>
</protein>